<evidence type="ECO:0000313" key="4">
    <source>
        <dbReference type="EMBL" id="MFJ1268318.1"/>
    </source>
</evidence>
<comment type="caution">
    <text evidence="4">The sequence shown here is derived from an EMBL/GenBank/DDBJ whole genome shotgun (WGS) entry which is preliminary data.</text>
</comment>
<accession>A0ABW8D6J1</accession>
<dbReference type="EMBL" id="JBGORX010000001">
    <property type="protein sequence ID" value="MFJ1268318.1"/>
    <property type="molecule type" value="Genomic_DNA"/>
</dbReference>
<name>A0ABW8D6J1_9GAMM</name>
<dbReference type="Gene3D" id="3.30.1330.60">
    <property type="entry name" value="OmpA-like domain"/>
    <property type="match status" value="1"/>
</dbReference>
<evidence type="ECO:0000313" key="5">
    <source>
        <dbReference type="Proteomes" id="UP001615550"/>
    </source>
</evidence>
<feature type="domain" description="OmpA-like" evidence="3">
    <location>
        <begin position="101"/>
        <end position="218"/>
    </location>
</feature>
<dbReference type="PANTHER" id="PTHR30329:SF21">
    <property type="entry name" value="LIPOPROTEIN YIAD-RELATED"/>
    <property type="match status" value="1"/>
</dbReference>
<dbReference type="SUPFAM" id="SSF103088">
    <property type="entry name" value="OmpA-like"/>
    <property type="match status" value="1"/>
</dbReference>
<keyword evidence="5" id="KW-1185">Reference proteome</keyword>
<dbReference type="InterPro" id="IPR050330">
    <property type="entry name" value="Bact_OuterMem_StrucFunc"/>
</dbReference>
<proteinExistence type="predicted"/>
<feature type="chain" id="PRO_5045852751" evidence="2">
    <location>
        <begin position="25"/>
        <end position="236"/>
    </location>
</feature>
<dbReference type="Proteomes" id="UP001615550">
    <property type="component" value="Unassembled WGS sequence"/>
</dbReference>
<dbReference type="CDD" id="cd07185">
    <property type="entry name" value="OmpA_C-like"/>
    <property type="match status" value="1"/>
</dbReference>
<protein>
    <submittedName>
        <fullName evidence="4">C-OmpA-like family protein CmpA</fullName>
    </submittedName>
</protein>
<dbReference type="InterPro" id="IPR036737">
    <property type="entry name" value="OmpA-like_sf"/>
</dbReference>
<sequence length="236" mass="25951">MPLKLTRTKIIYSGLIACLLSSCAHPPYNNFKPRNQVARGTIIGATMGTAIGAAATGTVPGALAGTAVGGTVGAILGSGTNPRHRIIRNLTKCDIQFVQYGDTMTLIIPTDKYFMFESPRLNEIRYVGLNHIIDLLRLYPDNPVYVAGFTDDVGTEYRKTRLSQAQAESMMTFLWANGVQATRLKPEGYGDKNSVGDNAFIHGSAFNRRIEIQWFIGRTPQKCCVMRPNKVNFAMK</sequence>
<dbReference type="RefSeq" id="WP_400187131.1">
    <property type="nucleotide sequence ID" value="NZ_JBGORX010000001.1"/>
</dbReference>
<dbReference type="NCBIfam" id="NF038224">
    <property type="entry name" value="OmpA_like_CmpA"/>
    <property type="match status" value="1"/>
</dbReference>
<dbReference type="PANTHER" id="PTHR30329">
    <property type="entry name" value="STATOR ELEMENT OF FLAGELLAR MOTOR COMPLEX"/>
    <property type="match status" value="1"/>
</dbReference>
<dbReference type="InterPro" id="IPR006665">
    <property type="entry name" value="OmpA-like"/>
</dbReference>
<organism evidence="4 5">
    <name type="scientific">Legionella lytica</name>
    <dbReference type="NCBI Taxonomy" id="96232"/>
    <lineage>
        <taxon>Bacteria</taxon>
        <taxon>Pseudomonadati</taxon>
        <taxon>Pseudomonadota</taxon>
        <taxon>Gammaproteobacteria</taxon>
        <taxon>Legionellales</taxon>
        <taxon>Legionellaceae</taxon>
        <taxon>Legionella</taxon>
    </lineage>
</organism>
<keyword evidence="1" id="KW-0472">Membrane</keyword>
<evidence type="ECO:0000256" key="2">
    <source>
        <dbReference type="SAM" id="SignalP"/>
    </source>
</evidence>
<evidence type="ECO:0000256" key="1">
    <source>
        <dbReference type="PROSITE-ProRule" id="PRU00473"/>
    </source>
</evidence>
<gene>
    <name evidence="4" type="primary">cmpA</name>
    <name evidence="4" type="ORF">ACD661_07100</name>
</gene>
<dbReference type="PROSITE" id="PS51257">
    <property type="entry name" value="PROKAR_LIPOPROTEIN"/>
    <property type="match status" value="1"/>
</dbReference>
<dbReference type="PROSITE" id="PS51123">
    <property type="entry name" value="OMPA_2"/>
    <property type="match status" value="1"/>
</dbReference>
<dbReference type="Pfam" id="PF00691">
    <property type="entry name" value="OmpA"/>
    <property type="match status" value="1"/>
</dbReference>
<feature type="signal peptide" evidence="2">
    <location>
        <begin position="1"/>
        <end position="24"/>
    </location>
</feature>
<evidence type="ECO:0000259" key="3">
    <source>
        <dbReference type="PROSITE" id="PS51123"/>
    </source>
</evidence>
<reference evidence="4 5" key="1">
    <citation type="submission" date="2024-08" db="EMBL/GenBank/DDBJ databases">
        <title>Draft Genome Sequence of Legionella lytica strain DSB2004, Isolated From a Fire Sprinkler System.</title>
        <authorList>
            <person name="Everhart A.D."/>
            <person name="Kidane D.T."/>
            <person name="Farone A.L."/>
            <person name="Farone M.B."/>
        </authorList>
    </citation>
    <scope>NUCLEOTIDE SEQUENCE [LARGE SCALE GENOMIC DNA]</scope>
    <source>
        <strain evidence="4 5">DSB2004</strain>
    </source>
</reference>
<keyword evidence="2" id="KW-0732">Signal</keyword>